<dbReference type="Gene3D" id="3.30.70.3040">
    <property type="match status" value="1"/>
</dbReference>
<accession>A0A7K0BXI7</accession>
<proteinExistence type="predicted"/>
<dbReference type="RefSeq" id="WP_153534232.1">
    <property type="nucleotide sequence ID" value="NZ_WEGH01000002.1"/>
</dbReference>
<dbReference type="Proteomes" id="UP000487268">
    <property type="component" value="Unassembled WGS sequence"/>
</dbReference>
<protein>
    <recommendedName>
        <fullName evidence="2">FtsX extracellular domain-containing protein</fullName>
    </recommendedName>
</protein>
<evidence type="ECO:0000256" key="1">
    <source>
        <dbReference type="SAM" id="Phobius"/>
    </source>
</evidence>
<organism evidence="3 4">
    <name type="scientific">Actinomadura macrotermitis</name>
    <dbReference type="NCBI Taxonomy" id="2585200"/>
    <lineage>
        <taxon>Bacteria</taxon>
        <taxon>Bacillati</taxon>
        <taxon>Actinomycetota</taxon>
        <taxon>Actinomycetes</taxon>
        <taxon>Streptosporangiales</taxon>
        <taxon>Thermomonosporaceae</taxon>
        <taxon>Actinomadura</taxon>
    </lineage>
</organism>
<dbReference type="EMBL" id="WEGH01000002">
    <property type="protein sequence ID" value="MQY05898.1"/>
    <property type="molecule type" value="Genomic_DNA"/>
</dbReference>
<name>A0A7K0BXI7_9ACTN</name>
<evidence type="ECO:0000259" key="2">
    <source>
        <dbReference type="Pfam" id="PF18075"/>
    </source>
</evidence>
<dbReference type="Pfam" id="PF18075">
    <property type="entry name" value="FtsX_ECD"/>
    <property type="match status" value="1"/>
</dbReference>
<evidence type="ECO:0000313" key="4">
    <source>
        <dbReference type="Proteomes" id="UP000487268"/>
    </source>
</evidence>
<reference evidence="3 4" key="1">
    <citation type="submission" date="2019-10" db="EMBL/GenBank/DDBJ databases">
        <title>Actinomadura rubteroloni sp. nov. and Actinomadura macrotermitis sp. nov., isolated from the gut of fungus growing-termite Macrotermes natalensis.</title>
        <authorList>
            <person name="Benndorf R."/>
            <person name="Martin K."/>
            <person name="Kuefner M."/>
            <person name="De Beer W."/>
            <person name="Kaster A.-K."/>
            <person name="Vollmers J."/>
            <person name="Poulsen M."/>
            <person name="Beemelmanns C."/>
        </authorList>
    </citation>
    <scope>NUCLEOTIDE SEQUENCE [LARGE SCALE GENOMIC DNA]</scope>
    <source>
        <strain evidence="3 4">RB68</strain>
    </source>
</reference>
<keyword evidence="1" id="KW-1133">Transmembrane helix</keyword>
<dbReference type="AlphaFoldDB" id="A0A7K0BXI7"/>
<comment type="caution">
    <text evidence="3">The sequence shown here is derived from an EMBL/GenBank/DDBJ whole genome shotgun (WGS) entry which is preliminary data.</text>
</comment>
<dbReference type="OrthoDB" id="9812531at2"/>
<keyword evidence="4" id="KW-1185">Reference proteome</keyword>
<feature type="transmembrane region" description="Helical" evidence="1">
    <location>
        <begin position="39"/>
        <end position="58"/>
    </location>
</feature>
<evidence type="ECO:0000313" key="3">
    <source>
        <dbReference type="EMBL" id="MQY05898.1"/>
    </source>
</evidence>
<keyword evidence="1" id="KW-0812">Transmembrane</keyword>
<feature type="domain" description="FtsX extracellular" evidence="2">
    <location>
        <begin position="73"/>
        <end position="177"/>
    </location>
</feature>
<dbReference type="InterPro" id="IPR040690">
    <property type="entry name" value="FtsX_ECD"/>
</dbReference>
<keyword evidence="1" id="KW-0472">Membrane</keyword>
<gene>
    <name evidence="3" type="ORF">ACRB68_39770</name>
</gene>
<sequence length="182" mass="19451">MNTTEQRLTEALKAAGGTLGPQDVPDLVLPARRRSAPMMLAAAAATLAVIAGGTLLAFGRESVPVLGSAGGDVRVSVFLCTKTSSNPACDKKDATQEEKDEIKKYLMRVPGVRKMEYVSKSEAYLRFRKDMEGEKGFLESSAKSGDIPDSFQLTMVSKVAANRVLEGNLGRPGVDQIVMGRS</sequence>